<feature type="domain" description="SnoaL-like" evidence="1">
    <location>
        <begin position="12"/>
        <end position="135"/>
    </location>
</feature>
<dbReference type="SUPFAM" id="SSF54427">
    <property type="entry name" value="NTF2-like"/>
    <property type="match status" value="1"/>
</dbReference>
<evidence type="ECO:0000313" key="2">
    <source>
        <dbReference type="EMBL" id="MBP2184541.1"/>
    </source>
</evidence>
<keyword evidence="3" id="KW-1185">Reference proteome</keyword>
<dbReference type="RefSeq" id="WP_209667544.1">
    <property type="nucleotide sequence ID" value="NZ_JAGGMS010000001.1"/>
</dbReference>
<dbReference type="Proteomes" id="UP000741013">
    <property type="component" value="Unassembled WGS sequence"/>
</dbReference>
<dbReference type="EMBL" id="JAGGMS010000001">
    <property type="protein sequence ID" value="MBP2184541.1"/>
    <property type="molecule type" value="Genomic_DNA"/>
</dbReference>
<protein>
    <recommendedName>
        <fullName evidence="1">SnoaL-like domain-containing protein</fullName>
    </recommendedName>
</protein>
<dbReference type="InterPro" id="IPR037401">
    <property type="entry name" value="SnoaL-like"/>
</dbReference>
<evidence type="ECO:0000313" key="3">
    <source>
        <dbReference type="Proteomes" id="UP000741013"/>
    </source>
</evidence>
<dbReference type="CDD" id="cd00531">
    <property type="entry name" value="NTF2_like"/>
    <property type="match status" value="1"/>
</dbReference>
<comment type="caution">
    <text evidence="2">The sequence shown here is derived from an EMBL/GenBank/DDBJ whole genome shotgun (WGS) entry which is preliminary data.</text>
</comment>
<accession>A0ABS4Q117</accession>
<proteinExistence type="predicted"/>
<gene>
    <name evidence="2" type="ORF">JOM49_006067</name>
</gene>
<sequence>MTLPVPGGARDQELADRLELRELADRYLVSMDRREDEDWCARVFTEDVRAVFPLGEFHGLAGVAEFHAHGRHRFEKTLHTGSTVLVEPDGDVARVRAHLVAVHVPEAARPDTHFMLGGYYDAEAVRGPDGWRFRVLEFHPVWVGGAAELPEVFTGGGLPNA</sequence>
<evidence type="ECO:0000259" key="1">
    <source>
        <dbReference type="Pfam" id="PF13577"/>
    </source>
</evidence>
<dbReference type="Pfam" id="PF13577">
    <property type="entry name" value="SnoaL_4"/>
    <property type="match status" value="1"/>
</dbReference>
<dbReference type="InterPro" id="IPR032710">
    <property type="entry name" value="NTF2-like_dom_sf"/>
</dbReference>
<dbReference type="Gene3D" id="3.10.450.50">
    <property type="match status" value="1"/>
</dbReference>
<name>A0ABS4Q117_9PSEU</name>
<reference evidence="2 3" key="1">
    <citation type="submission" date="2021-03" db="EMBL/GenBank/DDBJ databases">
        <title>Sequencing the genomes of 1000 actinobacteria strains.</title>
        <authorList>
            <person name="Klenk H.-P."/>
        </authorList>
    </citation>
    <scope>NUCLEOTIDE SEQUENCE [LARGE SCALE GENOMIC DNA]</scope>
    <source>
        <strain evidence="2 3">DSM 45510</strain>
    </source>
</reference>
<organism evidence="2 3">
    <name type="scientific">Amycolatopsis magusensis</name>
    <dbReference type="NCBI Taxonomy" id="882444"/>
    <lineage>
        <taxon>Bacteria</taxon>
        <taxon>Bacillati</taxon>
        <taxon>Actinomycetota</taxon>
        <taxon>Actinomycetes</taxon>
        <taxon>Pseudonocardiales</taxon>
        <taxon>Pseudonocardiaceae</taxon>
        <taxon>Amycolatopsis</taxon>
    </lineage>
</organism>